<evidence type="ECO:0000256" key="4">
    <source>
        <dbReference type="ARBA" id="ARBA00022989"/>
    </source>
</evidence>
<evidence type="ECO:0000313" key="10">
    <source>
        <dbReference type="Proteomes" id="UP000632125"/>
    </source>
</evidence>
<evidence type="ECO:0000256" key="7">
    <source>
        <dbReference type="ARBA" id="ARBA00023211"/>
    </source>
</evidence>
<feature type="transmembrane region" description="Helical" evidence="8">
    <location>
        <begin position="182"/>
        <end position="199"/>
    </location>
</feature>
<proteinExistence type="inferred from homology"/>
<accession>A0A927H692</accession>
<feature type="transmembrane region" description="Helical" evidence="8">
    <location>
        <begin position="25"/>
        <end position="47"/>
    </location>
</feature>
<feature type="transmembrane region" description="Helical" evidence="8">
    <location>
        <begin position="59"/>
        <end position="82"/>
    </location>
</feature>
<dbReference type="GO" id="GO:0005886">
    <property type="term" value="C:plasma membrane"/>
    <property type="evidence" value="ECO:0007669"/>
    <property type="project" value="UniProtKB-SubCell"/>
</dbReference>
<dbReference type="PANTHER" id="PTHR35529">
    <property type="entry name" value="MANGANESE EFFLUX PUMP MNTP-RELATED"/>
    <property type="match status" value="1"/>
</dbReference>
<name>A0A927H692_9BACL</name>
<reference evidence="9" key="1">
    <citation type="submission" date="2020-09" db="EMBL/GenBank/DDBJ databases">
        <title>A novel bacterium of genus Paenibacillus, isolated from South China Sea.</title>
        <authorList>
            <person name="Huang H."/>
            <person name="Mo K."/>
            <person name="Hu Y."/>
        </authorList>
    </citation>
    <scope>NUCLEOTIDE SEQUENCE</scope>
    <source>
        <strain evidence="9">IB182493</strain>
    </source>
</reference>
<keyword evidence="6 8" id="KW-0472">Membrane</keyword>
<dbReference type="Pfam" id="PF02659">
    <property type="entry name" value="Mntp"/>
    <property type="match status" value="1"/>
</dbReference>
<keyword evidence="4 8" id="KW-1133">Transmembrane helix</keyword>
<sequence>MFGRETKRTWGRLALIDAPLHAGQLLTLLIIALALGLDAFSLGLGIGLKGIRLPDVLKLGAVIALFHVLMPLAGMFAGHYVSGLLGDVASTAAGILLVLLGGHMIYSSLRGEAVQSFDHRSLWGLLVLAISVSVDSFSVGITLGMFAANIWATILLFGLFGGLLSIMGLLLGRKVSGNLGEYGEACGGAILLVFGVLFIF</sequence>
<keyword evidence="3 8" id="KW-0812">Transmembrane</keyword>
<evidence type="ECO:0000256" key="6">
    <source>
        <dbReference type="ARBA" id="ARBA00023136"/>
    </source>
</evidence>
<keyword evidence="10" id="KW-1185">Reference proteome</keyword>
<evidence type="ECO:0000256" key="1">
    <source>
        <dbReference type="ARBA" id="ARBA00022448"/>
    </source>
</evidence>
<feature type="transmembrane region" description="Helical" evidence="8">
    <location>
        <begin position="150"/>
        <end position="170"/>
    </location>
</feature>
<gene>
    <name evidence="8" type="primary">mntP</name>
    <name evidence="9" type="ORF">IDH41_07040</name>
</gene>
<dbReference type="Proteomes" id="UP000632125">
    <property type="component" value="Unassembled WGS sequence"/>
</dbReference>
<feature type="transmembrane region" description="Helical" evidence="8">
    <location>
        <begin position="88"/>
        <end position="109"/>
    </location>
</feature>
<dbReference type="HAMAP" id="MF_01521">
    <property type="entry name" value="MntP_pump"/>
    <property type="match status" value="1"/>
</dbReference>
<evidence type="ECO:0000256" key="8">
    <source>
        <dbReference type="HAMAP-Rule" id="MF_01521"/>
    </source>
</evidence>
<evidence type="ECO:0000256" key="2">
    <source>
        <dbReference type="ARBA" id="ARBA00022475"/>
    </source>
</evidence>
<dbReference type="GO" id="GO:0005384">
    <property type="term" value="F:manganese ion transmembrane transporter activity"/>
    <property type="evidence" value="ECO:0007669"/>
    <property type="project" value="UniProtKB-UniRule"/>
</dbReference>
<evidence type="ECO:0000256" key="3">
    <source>
        <dbReference type="ARBA" id="ARBA00022692"/>
    </source>
</evidence>
<keyword evidence="7 8" id="KW-0464">Manganese</keyword>
<dbReference type="PANTHER" id="PTHR35529:SF1">
    <property type="entry name" value="MANGANESE EFFLUX PUMP MNTP-RELATED"/>
    <property type="match status" value="1"/>
</dbReference>
<feature type="transmembrane region" description="Helical" evidence="8">
    <location>
        <begin position="121"/>
        <end position="144"/>
    </location>
</feature>
<protein>
    <recommendedName>
        <fullName evidence="8">Putative manganese efflux pump MntP</fullName>
    </recommendedName>
</protein>
<comment type="similarity">
    <text evidence="8">Belongs to the MntP (TC 9.B.29) family.</text>
</comment>
<organism evidence="9 10">
    <name type="scientific">Paenibacillus arenilitoris</name>
    <dbReference type="NCBI Taxonomy" id="2772299"/>
    <lineage>
        <taxon>Bacteria</taxon>
        <taxon>Bacillati</taxon>
        <taxon>Bacillota</taxon>
        <taxon>Bacilli</taxon>
        <taxon>Bacillales</taxon>
        <taxon>Paenibacillaceae</taxon>
        <taxon>Paenibacillus</taxon>
    </lineage>
</organism>
<dbReference type="InterPro" id="IPR003810">
    <property type="entry name" value="Mntp/YtaF"/>
</dbReference>
<dbReference type="EMBL" id="JACXIY010000009">
    <property type="protein sequence ID" value="MBD2868324.1"/>
    <property type="molecule type" value="Genomic_DNA"/>
</dbReference>
<dbReference type="InterPro" id="IPR022929">
    <property type="entry name" value="Put_MntP"/>
</dbReference>
<comment type="subcellular location">
    <subcellularLocation>
        <location evidence="8">Cell membrane</location>
        <topology evidence="8">Multi-pass membrane protein</topology>
    </subcellularLocation>
</comment>
<evidence type="ECO:0000313" key="9">
    <source>
        <dbReference type="EMBL" id="MBD2868324.1"/>
    </source>
</evidence>
<comment type="caution">
    <text evidence="9">The sequence shown here is derived from an EMBL/GenBank/DDBJ whole genome shotgun (WGS) entry which is preliminary data.</text>
</comment>
<keyword evidence="5 8" id="KW-0406">Ion transport</keyword>
<keyword evidence="1 8" id="KW-0813">Transport</keyword>
<evidence type="ECO:0000256" key="5">
    <source>
        <dbReference type="ARBA" id="ARBA00023065"/>
    </source>
</evidence>
<dbReference type="AlphaFoldDB" id="A0A927H692"/>
<comment type="function">
    <text evidence="8">Probably functions as a manganese efflux pump.</text>
</comment>
<keyword evidence="2 8" id="KW-1003">Cell membrane</keyword>